<keyword evidence="3 8" id="KW-0805">Transcription regulation</keyword>
<feature type="region of interest" description="Disordered" evidence="9">
    <location>
        <begin position="1"/>
        <end position="22"/>
    </location>
</feature>
<evidence type="ECO:0000256" key="1">
    <source>
        <dbReference type="ARBA" id="ARBA00004123"/>
    </source>
</evidence>
<dbReference type="InterPro" id="IPR003340">
    <property type="entry name" value="B3_DNA-bd"/>
</dbReference>
<evidence type="ECO:0000256" key="6">
    <source>
        <dbReference type="ARBA" id="ARBA00023242"/>
    </source>
</evidence>
<comment type="similarity">
    <text evidence="2">Belongs to the ARF family.</text>
</comment>
<comment type="caution">
    <text evidence="11">The sequence shown here is derived from an EMBL/GenBank/DDBJ whole genome shotgun (WGS) entry which is preliminary data.</text>
</comment>
<dbReference type="AlphaFoldDB" id="A0A8S9QBU0"/>
<feature type="compositionally biased region" description="Low complexity" evidence="9">
    <location>
        <begin position="1"/>
        <end position="10"/>
    </location>
</feature>
<sequence length="930" mass="104032">MTSSEVSVKGNHGGGGGENAASVVAGEGQKSNLNRVGNKSNPWLRRLETDYFLCVVVDEEAAIYRELWHACAGPLVTVPRRDDRVFYFPQGHIEQVEASTNQAAEQQIPLYDLPSKILCRVINVDLKAEVDTDEVYAQITLLPEPNQDENAVEKEAPPPPPPRFQVHSFCKTLTASDTSTHGGFSVLRRHADECLPPLDMSRQPPTQELVAKDLHANEWRFRHIFRGIGNVPSSVISSHSMHLGVLATASHAISTGTMFTVYYKPRTSPSEFIVPFDQYMESVKNNYSIGMRFKMRFEGEEAPEQRGENGELRVGVRRAMRQQGNVPSSVISSHSMHLGVLATASHAISTGTMFTVYYKPRTSPSEFIVPFDQYMESVKNNYSIGMRFKMRFEGEEAPEQRFTGTIVGIEDSDPTRWAKSKWRSLKVRWDETSSIPRPERVSPWKIEPALPPPALSPVPMTRPKRPRSNMALSSPDSSMHIKEGASKATLYPLPASGLSSVLQGQEYPTLKTKHTESVQCDAPENSVVWQSSADDDKVDVASRRFENWMSSGRHETAYTDLLSGFGANVDPSHGHQTPFYDHSSSPSVAAKKILSEQDAKFDYLANQWQMMNSGLSLKLNESPKIPSASDASFQGRGNATYGEYPVLHSLTTETAGGNWPIRPRALNYFEESVHAQTQTQAREHVTERPQMVQEETAKSRDGNCRLFGIPLVNNVNETDSTMSQRNNLNENSGFTQMASPKVQDLSDQSKGSKSTNDHREQSRPSQPNHPRRKDGHSKTNSSRSCTKVHKQGIALGRSVDLSKFQNYEELIAELDMLFEFNGELMAPKKDWLIVYTDDEDDMMLVGDDPWQEFCCMVRKIFIYTKEEVRKMNPGTLSCRSEEEAVVGEGSDAKDAKSASNPSLSSELLNQKNQHTLQAEGDVETQIWRRV</sequence>
<dbReference type="PROSITE" id="PS51745">
    <property type="entry name" value="PB1"/>
    <property type="match status" value="1"/>
</dbReference>
<keyword evidence="5 8" id="KW-0804">Transcription</keyword>
<accession>A0A8S9QBU0</accession>
<dbReference type="Gene3D" id="2.40.330.10">
    <property type="entry name" value="DNA-binding pseudobarrel domain"/>
    <property type="match status" value="1"/>
</dbReference>
<feature type="region of interest" description="Disordered" evidence="9">
    <location>
        <begin position="452"/>
        <end position="478"/>
    </location>
</feature>
<evidence type="ECO:0000256" key="2">
    <source>
        <dbReference type="ARBA" id="ARBA00007853"/>
    </source>
</evidence>
<feature type="region of interest" description="Disordered" evidence="9">
    <location>
        <begin position="721"/>
        <end position="789"/>
    </location>
</feature>
<comment type="subcellular location">
    <subcellularLocation>
        <location evidence="1 8">Nucleus</location>
    </subcellularLocation>
</comment>
<dbReference type="GO" id="GO:0003677">
    <property type="term" value="F:DNA binding"/>
    <property type="evidence" value="ECO:0007669"/>
    <property type="project" value="UniProtKB-KW"/>
</dbReference>
<dbReference type="SUPFAM" id="SSF54277">
    <property type="entry name" value="CAD &amp; PB1 domains"/>
    <property type="match status" value="1"/>
</dbReference>
<dbReference type="EMBL" id="QGKX02001290">
    <property type="protein sequence ID" value="KAF3541195.1"/>
    <property type="molecule type" value="Genomic_DNA"/>
</dbReference>
<dbReference type="Pfam" id="PF06507">
    <property type="entry name" value="ARF_AD"/>
    <property type="match status" value="2"/>
</dbReference>
<dbReference type="InterPro" id="IPR010525">
    <property type="entry name" value="ARF_dom"/>
</dbReference>
<dbReference type="Gene3D" id="2.30.30.1040">
    <property type="match status" value="1"/>
</dbReference>
<dbReference type="InterPro" id="IPR044835">
    <property type="entry name" value="ARF_plant"/>
</dbReference>
<evidence type="ECO:0000256" key="9">
    <source>
        <dbReference type="SAM" id="MobiDB-lite"/>
    </source>
</evidence>
<dbReference type="FunFam" id="3.10.20.90:FF:000047">
    <property type="entry name" value="Auxin response factor"/>
    <property type="match status" value="1"/>
</dbReference>
<evidence type="ECO:0000313" key="11">
    <source>
        <dbReference type="EMBL" id="KAF3541195.1"/>
    </source>
</evidence>
<feature type="compositionally biased region" description="Polar residues" evidence="9">
    <location>
        <begin position="745"/>
        <end position="754"/>
    </location>
</feature>
<keyword evidence="4" id="KW-0238">DNA-binding</keyword>
<organism evidence="11 12">
    <name type="scientific">Brassica cretica</name>
    <name type="common">Mustard</name>
    <dbReference type="NCBI Taxonomy" id="69181"/>
    <lineage>
        <taxon>Eukaryota</taxon>
        <taxon>Viridiplantae</taxon>
        <taxon>Streptophyta</taxon>
        <taxon>Embryophyta</taxon>
        <taxon>Tracheophyta</taxon>
        <taxon>Spermatophyta</taxon>
        <taxon>Magnoliopsida</taxon>
        <taxon>eudicotyledons</taxon>
        <taxon>Gunneridae</taxon>
        <taxon>Pentapetalae</taxon>
        <taxon>rosids</taxon>
        <taxon>malvids</taxon>
        <taxon>Brassicales</taxon>
        <taxon>Brassicaceae</taxon>
        <taxon>Brassiceae</taxon>
        <taxon>Brassica</taxon>
    </lineage>
</organism>
<keyword evidence="7 8" id="KW-0927">Auxin signaling pathway</keyword>
<dbReference type="GO" id="GO:0009734">
    <property type="term" value="P:auxin-activated signaling pathway"/>
    <property type="evidence" value="ECO:0007669"/>
    <property type="project" value="UniProtKB-UniRule"/>
</dbReference>
<feature type="compositionally biased region" description="Polar residues" evidence="9">
    <location>
        <begin position="721"/>
        <end position="738"/>
    </location>
</feature>
<dbReference type="PANTHER" id="PTHR31384:SF79">
    <property type="entry name" value="AUXIN RESPONSE FACTOR 2"/>
    <property type="match status" value="1"/>
</dbReference>
<dbReference type="InterPro" id="IPR053793">
    <property type="entry name" value="PB1-like"/>
</dbReference>
<evidence type="ECO:0000256" key="3">
    <source>
        <dbReference type="ARBA" id="ARBA00023015"/>
    </source>
</evidence>
<dbReference type="Gene3D" id="3.10.20.90">
    <property type="entry name" value="Phosphatidylinositol 3-kinase Catalytic Subunit, Chain A, domain 1"/>
    <property type="match status" value="1"/>
</dbReference>
<dbReference type="Pfam" id="PF02309">
    <property type="entry name" value="AUX_IAA"/>
    <property type="match status" value="1"/>
</dbReference>
<protein>
    <recommendedName>
        <fullName evidence="8">Auxin-responsive protein</fullName>
    </recommendedName>
</protein>
<reference evidence="11" key="1">
    <citation type="submission" date="2019-12" db="EMBL/GenBank/DDBJ databases">
        <title>Genome sequencing and annotation of Brassica cretica.</title>
        <authorList>
            <person name="Studholme D.J."/>
            <person name="Sarris P."/>
        </authorList>
    </citation>
    <scope>NUCLEOTIDE SEQUENCE</scope>
    <source>
        <strain evidence="11">PFS-109/04</strain>
        <tissue evidence="11">Leaf</tissue>
    </source>
</reference>
<dbReference type="CDD" id="cd10017">
    <property type="entry name" value="B3_DNA"/>
    <property type="match status" value="1"/>
</dbReference>
<keyword evidence="8" id="KW-0678">Repressor</keyword>
<name>A0A8S9QBU0_BRACR</name>
<evidence type="ECO:0000256" key="8">
    <source>
        <dbReference type="RuleBase" id="RU004549"/>
    </source>
</evidence>
<dbReference type="GO" id="GO:0006355">
    <property type="term" value="P:regulation of DNA-templated transcription"/>
    <property type="evidence" value="ECO:0007669"/>
    <property type="project" value="InterPro"/>
</dbReference>
<comment type="subunit">
    <text evidence="8">Homodimers and heterodimers.</text>
</comment>
<feature type="region of interest" description="Disordered" evidence="9">
    <location>
        <begin position="888"/>
        <end position="916"/>
    </location>
</feature>
<dbReference type="FunFam" id="2.30.30.1040:FF:000001">
    <property type="entry name" value="Auxin response factor"/>
    <property type="match status" value="1"/>
</dbReference>
<keyword evidence="6 8" id="KW-0539">Nucleus</keyword>
<gene>
    <name evidence="11" type="ORF">F2Q69_00025256</name>
</gene>
<evidence type="ECO:0000256" key="5">
    <source>
        <dbReference type="ARBA" id="ARBA00023163"/>
    </source>
</evidence>
<comment type="similarity">
    <text evidence="8">Belongs to the Aux/IAA family.</text>
</comment>
<feature type="region of interest" description="Disordered" evidence="9">
    <location>
        <begin position="673"/>
        <end position="699"/>
    </location>
</feature>
<feature type="compositionally biased region" description="Polar residues" evidence="9">
    <location>
        <begin position="897"/>
        <end position="916"/>
    </location>
</feature>
<feature type="domain" description="PB1" evidence="10">
    <location>
        <begin position="783"/>
        <end position="867"/>
    </location>
</feature>
<dbReference type="PANTHER" id="PTHR31384">
    <property type="entry name" value="AUXIN RESPONSE FACTOR 4-RELATED"/>
    <property type="match status" value="1"/>
</dbReference>
<dbReference type="InterPro" id="IPR033389">
    <property type="entry name" value="AUX/IAA_dom"/>
</dbReference>
<dbReference type="GO" id="GO:0005634">
    <property type="term" value="C:nucleus"/>
    <property type="evidence" value="ECO:0007669"/>
    <property type="project" value="UniProtKB-SubCell"/>
</dbReference>
<dbReference type="SUPFAM" id="SSF101936">
    <property type="entry name" value="DNA-binding pseudobarrel domain"/>
    <property type="match status" value="1"/>
</dbReference>
<evidence type="ECO:0000259" key="10">
    <source>
        <dbReference type="PROSITE" id="PS51745"/>
    </source>
</evidence>
<comment type="function">
    <text evidence="8">Aux/IAA proteins are short-lived transcriptional factors that function as repressors of early auxin response genes at low auxin concentrations.</text>
</comment>
<dbReference type="Proteomes" id="UP000712600">
    <property type="component" value="Unassembled WGS sequence"/>
</dbReference>
<evidence type="ECO:0000256" key="7">
    <source>
        <dbReference type="ARBA" id="ARBA00023294"/>
    </source>
</evidence>
<evidence type="ECO:0000256" key="4">
    <source>
        <dbReference type="ARBA" id="ARBA00023125"/>
    </source>
</evidence>
<evidence type="ECO:0000313" key="12">
    <source>
        <dbReference type="Proteomes" id="UP000712600"/>
    </source>
</evidence>
<dbReference type="InterPro" id="IPR015300">
    <property type="entry name" value="DNA-bd_pseudobarrel_sf"/>
</dbReference>
<proteinExistence type="inferred from homology"/>